<dbReference type="OrthoDB" id="3554925at2759"/>
<feature type="region of interest" description="Disordered" evidence="1">
    <location>
        <begin position="167"/>
        <end position="241"/>
    </location>
</feature>
<feature type="compositionally biased region" description="Low complexity" evidence="1">
    <location>
        <begin position="229"/>
        <end position="238"/>
    </location>
</feature>
<evidence type="ECO:0000313" key="3">
    <source>
        <dbReference type="EMBL" id="TVY18829.1"/>
    </source>
</evidence>
<evidence type="ECO:0000256" key="1">
    <source>
        <dbReference type="SAM" id="MobiDB-lite"/>
    </source>
</evidence>
<accession>A0A8T9BKG2</accession>
<dbReference type="GO" id="GO:0005697">
    <property type="term" value="C:telomerase holoenzyme complex"/>
    <property type="evidence" value="ECO:0007669"/>
    <property type="project" value="TreeGrafter"/>
</dbReference>
<dbReference type="EMBL" id="QGMF01000144">
    <property type="protein sequence ID" value="TVY18829.1"/>
    <property type="molecule type" value="Genomic_DNA"/>
</dbReference>
<dbReference type="InterPro" id="IPR011990">
    <property type="entry name" value="TPR-like_helical_dom_sf"/>
</dbReference>
<proteinExistence type="predicted"/>
<sequence>MEAQSLNPADRWQQHLRRSYKTTPGWACTYCPNGRIFHSTDDLWEHAKKIHQYQFPLGTNDTELRRFRENYEAESYVRRTSKRNPIQDADAEEDVDSHNDQPRKRAALGDGISAGSVSPFWSPFWDSSESLPPRRSKARPWSDSNISRDNAFDQRPQALEGKLYLWTSDQDSPPTRASVDSSNISSVQIRRARNPALQSKPEKNYRTTPLVMSRQSYAPSPENTPPPSAQLQSSQPPSGEDPVDVFRIFMAPETRPISNEQLVAEVKGIYTGLVMVEIKCIEVDIKQATLAQAEESQPKLNNEQWQALIALHRTLLHEHHDFFLASQHPSASPAMRRLASKYAMPARMWRHGIHSFLELLRHRLPTYLANSMMALLYETVPACKDTWIECLGDLGRYWMAIKDDDIRDREVWTRVARHWYSKASDKAPTTGRLYHHLATLARPGLWLPILNILLSSHKDFHGVEVEAVPPGNDDHSPFPEDFALRGLPWIEGSLPDMSRMDEKIGEDEQYHELAYVDGQQKESIIWLAHPFDSAARSVGSRFLGLLQNKTIWFMILLSRIFESIPVTAALPTPAITESQPKSDSEGFINYFAGQWHELKDHLSGPMVENTGYACLLTGTYYGLTLCDEGWWKGTNLLEIATTATSSYSYFLGNEEWLSGLQVFMVASLNIRLSVKILEQKLSEFPKTWMPTAFFIESASFGSAAMLVKYMPAPGGRYQNPWVQAAMLLPLTNMCFTAFWITFIRNPGVANRLEEEALFAAIVEFFQRRLPAILALTLILLLLAKV</sequence>
<keyword evidence="2" id="KW-1133">Transmembrane helix</keyword>
<dbReference type="Proteomes" id="UP000469559">
    <property type="component" value="Unassembled WGS sequence"/>
</dbReference>
<dbReference type="Gene3D" id="1.25.40.10">
    <property type="entry name" value="Tetratricopeptide repeat domain"/>
    <property type="match status" value="1"/>
</dbReference>
<dbReference type="FunFam" id="1.25.40.10:FF:000202">
    <property type="entry name" value="Unplaced genomic scaffold supercont1.7, whole genome shotgun sequence"/>
    <property type="match status" value="1"/>
</dbReference>
<feature type="transmembrane region" description="Helical" evidence="2">
    <location>
        <begin position="764"/>
        <end position="783"/>
    </location>
</feature>
<feature type="region of interest" description="Disordered" evidence="1">
    <location>
        <begin position="127"/>
        <end position="154"/>
    </location>
</feature>
<gene>
    <name evidence="3" type="primary">ESL2</name>
    <name evidence="3" type="ORF">LARI1_G004152</name>
</gene>
<dbReference type="GO" id="GO:0070034">
    <property type="term" value="F:telomerase RNA binding"/>
    <property type="evidence" value="ECO:0007669"/>
    <property type="project" value="TreeGrafter"/>
</dbReference>
<evidence type="ECO:0000313" key="4">
    <source>
        <dbReference type="Proteomes" id="UP000469559"/>
    </source>
</evidence>
<dbReference type="PANTHER" id="PTHR15696:SF0">
    <property type="entry name" value="TELOMERASE-BINDING PROTEIN EST1A"/>
    <property type="match status" value="1"/>
</dbReference>
<dbReference type="AlphaFoldDB" id="A0A8T9BKG2"/>
<dbReference type="InterPro" id="IPR045153">
    <property type="entry name" value="Est1/Ebs1-like"/>
</dbReference>
<feature type="region of interest" description="Disordered" evidence="1">
    <location>
        <begin position="76"/>
        <end position="112"/>
    </location>
</feature>
<protein>
    <submittedName>
        <fullName evidence="3">EST/SMG-like protein 2</fullName>
    </submittedName>
</protein>
<comment type="caution">
    <text evidence="3">The sequence shown here is derived from an EMBL/GenBank/DDBJ whole genome shotgun (WGS) entry which is preliminary data.</text>
</comment>
<keyword evidence="2" id="KW-0812">Transmembrane</keyword>
<feature type="compositionally biased region" description="Polar residues" evidence="1">
    <location>
        <begin position="167"/>
        <end position="188"/>
    </location>
</feature>
<name>A0A8T9BKG2_9HELO</name>
<keyword evidence="4" id="KW-1185">Reference proteome</keyword>
<keyword evidence="2" id="KW-0472">Membrane</keyword>
<dbReference type="GO" id="GO:0042162">
    <property type="term" value="F:telomeric DNA binding"/>
    <property type="evidence" value="ECO:0007669"/>
    <property type="project" value="TreeGrafter"/>
</dbReference>
<organism evidence="3 4">
    <name type="scientific">Lachnellula arida</name>
    <dbReference type="NCBI Taxonomy" id="1316785"/>
    <lineage>
        <taxon>Eukaryota</taxon>
        <taxon>Fungi</taxon>
        <taxon>Dikarya</taxon>
        <taxon>Ascomycota</taxon>
        <taxon>Pezizomycotina</taxon>
        <taxon>Leotiomycetes</taxon>
        <taxon>Helotiales</taxon>
        <taxon>Lachnaceae</taxon>
        <taxon>Lachnellula</taxon>
    </lineage>
</organism>
<dbReference type="GO" id="GO:0000184">
    <property type="term" value="P:nuclear-transcribed mRNA catabolic process, nonsense-mediated decay"/>
    <property type="evidence" value="ECO:0007669"/>
    <property type="project" value="TreeGrafter"/>
</dbReference>
<feature type="transmembrane region" description="Helical" evidence="2">
    <location>
        <begin position="721"/>
        <end position="744"/>
    </location>
</feature>
<dbReference type="PANTHER" id="PTHR15696">
    <property type="entry name" value="SMG-7 SUPPRESSOR WITH MORPHOLOGICAL EFFECT ON GENITALIA PROTEIN 7"/>
    <property type="match status" value="1"/>
</dbReference>
<dbReference type="SUPFAM" id="SSF48452">
    <property type="entry name" value="TPR-like"/>
    <property type="match status" value="1"/>
</dbReference>
<reference evidence="3 4" key="1">
    <citation type="submission" date="2018-05" db="EMBL/GenBank/DDBJ databases">
        <title>Whole genome sequencing for identification of molecular markers to develop diagnostic detection tools for the regulated plant pathogen Lachnellula willkommii.</title>
        <authorList>
            <person name="Giroux E."/>
            <person name="Bilodeau G."/>
        </authorList>
    </citation>
    <scope>NUCLEOTIDE SEQUENCE [LARGE SCALE GENOMIC DNA]</scope>
    <source>
        <strain evidence="3 4">CBS 203.66</strain>
    </source>
</reference>
<evidence type="ECO:0000256" key="2">
    <source>
        <dbReference type="SAM" id="Phobius"/>
    </source>
</evidence>